<accession>A0ABU1BS49</accession>
<dbReference type="GO" id="GO:0008779">
    <property type="term" value="F:acyl-[acyl-carrier-protein]-phospholipid O-acyltransferase activity"/>
    <property type="evidence" value="ECO:0007669"/>
    <property type="project" value="UniProtKB-EC"/>
</dbReference>
<dbReference type="InterPro" id="IPR042099">
    <property type="entry name" value="ANL_N_sf"/>
</dbReference>
<dbReference type="GO" id="GO:0016874">
    <property type="term" value="F:ligase activity"/>
    <property type="evidence" value="ECO:0007669"/>
    <property type="project" value="UniProtKB-KW"/>
</dbReference>
<sequence>MFLKILKPVLRVFVRYAFRLELKGTQHVVGHEKTLIIANHESFLDAVLLWLYLPVDATFVAHTQIGKHPVMKHLLNLVPHFTVDVNNPMALKQIVTLVNKGVPVVIFPEGRLTTTGALMKVYDGTAFVATKTAATVVPIRLEGASRTYLSRVGGLYPRQLFPKLYMTVLPARVLPMPEGQTAKQRRIRSGNAMRRLMQEMLVLTRRRHTLYSAFLESVELFGKKYSIAEDVRLVEQSYGDILKSALGVSRLIRGISQPGERIGVLMPNATSTLAMILGFSAAGRVPAMLNYTAGKDGLQAACIAAQIKTILTSRIFVQKANLDPILSALSDIELVYAEDLKERLGLFDKIWIAAHMNMPRRALVPQSATDAAVVLFTSGSEGKPKGVVHSHDSILSNIAQVRAVADFMPSDKFLVALPLFHSFGFTCGALLPLMAGCKIFLYPSPLHYRIIPEIVYDRNCTVLFGTSTFLGKYGETAHQYDFGRLRYVIAGAEKLSDKVSQLWKDRFGIRILEGYGSTECAPVIAVNTPMAAKPGSAGQFLPCIEAHLEPVPGIEQGGALSVRGPNTMLGYFYVDNPGVLTPHTDEYGAYATGDIVSVDADGFVAIQGRIKRFAKIAGEMVSLESVEQLAAATMPDARHAAIAVPHEGKGEALVLFTTSRVVTREALNAKAKQIGLPELAVPRTVRLVQELPVLGTGKTDYQTLKLMLTEKNTEGELHAA</sequence>
<dbReference type="EC" id="2.3.1.40" evidence="4"/>
<dbReference type="PANTHER" id="PTHR43201:SF5">
    <property type="entry name" value="MEDIUM-CHAIN ACYL-COA LIGASE ACSF2, MITOCHONDRIAL"/>
    <property type="match status" value="1"/>
</dbReference>
<dbReference type="InterPro" id="IPR025110">
    <property type="entry name" value="AMP-bd_C"/>
</dbReference>
<keyword evidence="5" id="KW-1185">Reference proteome</keyword>
<dbReference type="Gene3D" id="3.40.50.12780">
    <property type="entry name" value="N-terminal domain of ligase-like"/>
    <property type="match status" value="1"/>
</dbReference>
<keyword evidence="4" id="KW-0012">Acyltransferase</keyword>
<feature type="domain" description="Phospholipid/glycerol acyltransferase" evidence="3">
    <location>
        <begin position="34"/>
        <end position="144"/>
    </location>
</feature>
<dbReference type="PANTHER" id="PTHR43201">
    <property type="entry name" value="ACYL-COA SYNTHETASE"/>
    <property type="match status" value="1"/>
</dbReference>
<evidence type="ECO:0000256" key="1">
    <source>
        <dbReference type="ARBA" id="ARBA00006432"/>
    </source>
</evidence>
<dbReference type="PROSITE" id="PS00455">
    <property type="entry name" value="AMP_BINDING"/>
    <property type="match status" value="1"/>
</dbReference>
<dbReference type="Pfam" id="PF13193">
    <property type="entry name" value="AMP-binding_C"/>
    <property type="match status" value="1"/>
</dbReference>
<dbReference type="CDD" id="cd07989">
    <property type="entry name" value="LPLAT_AGPAT-like"/>
    <property type="match status" value="1"/>
</dbReference>
<keyword evidence="4" id="KW-0808">Transferase</keyword>
<comment type="caution">
    <text evidence="4">The sequence shown here is derived from an EMBL/GenBank/DDBJ whole genome shotgun (WGS) entry which is preliminary data.</text>
</comment>
<dbReference type="InterPro" id="IPR020845">
    <property type="entry name" value="AMP-binding_CS"/>
</dbReference>
<dbReference type="Gene3D" id="3.30.300.30">
    <property type="match status" value="1"/>
</dbReference>
<evidence type="ECO:0000313" key="4">
    <source>
        <dbReference type="EMBL" id="MDQ9171857.1"/>
    </source>
</evidence>
<dbReference type="InterPro" id="IPR000873">
    <property type="entry name" value="AMP-dep_synth/lig_dom"/>
</dbReference>
<comment type="similarity">
    <text evidence="1">Belongs to the ATP-dependent AMP-binding enzyme family.</text>
</comment>
<dbReference type="InterPro" id="IPR045851">
    <property type="entry name" value="AMP-bd_C_sf"/>
</dbReference>
<keyword evidence="2 4" id="KW-0436">Ligase</keyword>
<organism evidence="4 5">
    <name type="scientific">Keguizhuia sedimenti</name>
    <dbReference type="NCBI Taxonomy" id="3064264"/>
    <lineage>
        <taxon>Bacteria</taxon>
        <taxon>Pseudomonadati</taxon>
        <taxon>Pseudomonadota</taxon>
        <taxon>Betaproteobacteria</taxon>
        <taxon>Burkholderiales</taxon>
        <taxon>Oxalobacteraceae</taxon>
        <taxon>Keguizhuia</taxon>
    </lineage>
</organism>
<dbReference type="InterPro" id="IPR002123">
    <property type="entry name" value="Plipid/glycerol_acylTrfase"/>
</dbReference>
<name>A0ABU1BS49_9BURK</name>
<evidence type="ECO:0000313" key="5">
    <source>
        <dbReference type="Proteomes" id="UP001225596"/>
    </source>
</evidence>
<evidence type="ECO:0000256" key="2">
    <source>
        <dbReference type="ARBA" id="ARBA00022598"/>
    </source>
</evidence>
<gene>
    <name evidence="4" type="primary">aas</name>
    <name evidence="4" type="ORF">Q8A64_15695</name>
</gene>
<dbReference type="SUPFAM" id="SSF56801">
    <property type="entry name" value="Acetyl-CoA synthetase-like"/>
    <property type="match status" value="1"/>
</dbReference>
<dbReference type="Pfam" id="PF00501">
    <property type="entry name" value="AMP-binding"/>
    <property type="match status" value="1"/>
</dbReference>
<dbReference type="RefSeq" id="WP_338437823.1">
    <property type="nucleotide sequence ID" value="NZ_JAUYVH010000013.1"/>
</dbReference>
<protein>
    <submittedName>
        <fullName evidence="4">Bifunctional acyl-ACP--phospholipid O-acyltransferase/long-chain-fatty-acid--ACP ligase</fullName>
        <ecNumber evidence="4">2.3.1.40</ecNumber>
        <ecNumber evidence="4">6.2.1.47</ecNumber>
    </submittedName>
</protein>
<evidence type="ECO:0000259" key="3">
    <source>
        <dbReference type="SMART" id="SM00563"/>
    </source>
</evidence>
<reference evidence="4 5" key="1">
    <citation type="submission" date="2023-08" db="EMBL/GenBank/DDBJ databases">
        <title>Oxalobacteraceae gen .nov., isolated from river sludge outside the plant.</title>
        <authorList>
            <person name="Zhao S.Y."/>
        </authorList>
    </citation>
    <scope>NUCLEOTIDE SEQUENCE [LARGE SCALE GENOMIC DNA]</scope>
    <source>
        <strain evidence="4 5">R-40</strain>
    </source>
</reference>
<dbReference type="Pfam" id="PF01553">
    <property type="entry name" value="Acyltransferase"/>
    <property type="match status" value="1"/>
</dbReference>
<dbReference type="Proteomes" id="UP001225596">
    <property type="component" value="Unassembled WGS sequence"/>
</dbReference>
<dbReference type="NCBIfam" id="NF005959">
    <property type="entry name" value="PRK08043.1"/>
    <property type="match status" value="1"/>
</dbReference>
<dbReference type="SMART" id="SM00563">
    <property type="entry name" value="PlsC"/>
    <property type="match status" value="1"/>
</dbReference>
<dbReference type="EC" id="6.2.1.47" evidence="4"/>
<proteinExistence type="inferred from homology"/>
<dbReference type="SUPFAM" id="SSF69593">
    <property type="entry name" value="Glycerol-3-phosphate (1)-acyltransferase"/>
    <property type="match status" value="1"/>
</dbReference>
<dbReference type="EMBL" id="JAUYVH010000013">
    <property type="protein sequence ID" value="MDQ9171857.1"/>
    <property type="molecule type" value="Genomic_DNA"/>
</dbReference>